<organism evidence="2 3">
    <name type="scientific">Linnemannia exigua</name>
    <dbReference type="NCBI Taxonomy" id="604196"/>
    <lineage>
        <taxon>Eukaryota</taxon>
        <taxon>Fungi</taxon>
        <taxon>Fungi incertae sedis</taxon>
        <taxon>Mucoromycota</taxon>
        <taxon>Mortierellomycotina</taxon>
        <taxon>Mortierellomycetes</taxon>
        <taxon>Mortierellales</taxon>
        <taxon>Mortierellaceae</taxon>
        <taxon>Linnemannia</taxon>
    </lineage>
</organism>
<feature type="compositionally biased region" description="Polar residues" evidence="1">
    <location>
        <begin position="123"/>
        <end position="138"/>
    </location>
</feature>
<comment type="caution">
    <text evidence="2">The sequence shown here is derived from an EMBL/GenBank/DDBJ whole genome shotgun (WGS) entry which is preliminary data.</text>
</comment>
<evidence type="ECO:0000313" key="2">
    <source>
        <dbReference type="EMBL" id="KAG0269995.1"/>
    </source>
</evidence>
<feature type="compositionally biased region" description="Polar residues" evidence="1">
    <location>
        <begin position="285"/>
        <end position="300"/>
    </location>
</feature>
<feature type="compositionally biased region" description="Low complexity" evidence="1">
    <location>
        <begin position="301"/>
        <end position="310"/>
    </location>
</feature>
<evidence type="ECO:0000313" key="3">
    <source>
        <dbReference type="Proteomes" id="UP001194580"/>
    </source>
</evidence>
<feature type="region of interest" description="Disordered" evidence="1">
    <location>
        <begin position="333"/>
        <end position="478"/>
    </location>
</feature>
<feature type="compositionally biased region" description="Low complexity" evidence="1">
    <location>
        <begin position="20"/>
        <end position="32"/>
    </location>
</feature>
<feature type="region of interest" description="Disordered" evidence="1">
    <location>
        <begin position="98"/>
        <end position="320"/>
    </location>
</feature>
<protein>
    <submittedName>
        <fullName evidence="2">Uncharacterized protein</fullName>
    </submittedName>
</protein>
<keyword evidence="3" id="KW-1185">Reference proteome</keyword>
<feature type="compositionally biased region" description="Low complexity" evidence="1">
    <location>
        <begin position="272"/>
        <end position="281"/>
    </location>
</feature>
<feature type="compositionally biased region" description="Low complexity" evidence="1">
    <location>
        <begin position="179"/>
        <end position="224"/>
    </location>
</feature>
<dbReference type="EMBL" id="JAAAIL010001380">
    <property type="protein sequence ID" value="KAG0269995.1"/>
    <property type="molecule type" value="Genomic_DNA"/>
</dbReference>
<accession>A0AAD4D6B2</accession>
<evidence type="ECO:0000256" key="1">
    <source>
        <dbReference type="SAM" id="MobiDB-lite"/>
    </source>
</evidence>
<reference evidence="2" key="1">
    <citation type="journal article" date="2020" name="Fungal Divers.">
        <title>Resolving the Mortierellaceae phylogeny through synthesis of multi-gene phylogenetics and phylogenomics.</title>
        <authorList>
            <person name="Vandepol N."/>
            <person name="Liber J."/>
            <person name="Desiro A."/>
            <person name="Na H."/>
            <person name="Kennedy M."/>
            <person name="Barry K."/>
            <person name="Grigoriev I.V."/>
            <person name="Miller A.N."/>
            <person name="O'Donnell K."/>
            <person name="Stajich J.E."/>
            <person name="Bonito G."/>
        </authorList>
    </citation>
    <scope>NUCLEOTIDE SEQUENCE</scope>
    <source>
        <strain evidence="2">NRRL 28262</strain>
    </source>
</reference>
<feature type="compositionally biased region" description="Polar residues" evidence="1">
    <location>
        <begin position="566"/>
        <end position="576"/>
    </location>
</feature>
<feature type="region of interest" description="Disordered" evidence="1">
    <location>
        <begin position="490"/>
        <end position="518"/>
    </location>
</feature>
<feature type="compositionally biased region" description="Polar residues" evidence="1">
    <location>
        <begin position="33"/>
        <end position="58"/>
    </location>
</feature>
<name>A0AAD4D6B2_9FUNG</name>
<proteinExistence type="predicted"/>
<dbReference type="AlphaFoldDB" id="A0AAD4D6B2"/>
<gene>
    <name evidence="2" type="ORF">BGZ95_001848</name>
</gene>
<feature type="non-terminal residue" evidence="2">
    <location>
        <position position="811"/>
    </location>
</feature>
<feature type="compositionally biased region" description="Low complexity" evidence="1">
    <location>
        <begin position="337"/>
        <end position="390"/>
    </location>
</feature>
<dbReference type="Proteomes" id="UP001194580">
    <property type="component" value="Unassembled WGS sequence"/>
</dbReference>
<sequence>PTSKPTSAYPAGPTPLPPISSQSHYRSYSQYSPGSTPNEGAFQAQTSGAFQGPPQTSLHVHHQQGRHVPHETGAVPGQMGTHVAPGRTVGESADIRMQSPPAGASHFSHMGQVHVGARPPSPRSSQDFGRSRQTSVTNYAVHGDYRQYHQEAGGGPSNEYYQGPYQDTGYVGAHPSARQQDPQQHPKQLQQQQPPHPQQQQQPQHQHQHQQQQQQQQQQQHQQQYASQYPPHAGSGYLRSSVSEVDRSRSHSISAQQQQHQEHYAYPPQPGPQVQQPQHGPMSSPPRSSMQDVHSGGTRTSISSQHQQQHQSHHPQERPRNDEAEVMNFMSELQMRQQQQQPQQQHQHQVQHSQVQAQPAHKQSRKSASSPQVPQPVPQMAAQQMYNQHPQHQHVQHPQPHHAPAVQQQQQQSMHMEHPALPPPHTRYVHNDHHGYPQSHEPLPTSPVYRPQPSSVAPTTAELPRPITPPGLISPGVHSRAQGAMVDARQRPIPGSGIGPGSPGQMAPQSGLQPLEPIKTTHVPGTPTGPAPPRSASLMNILNIPERESRGRHAEADTRDDMEDVQATSAHVTQNRIPVEPSLHQAYRHDLGQRADYLPAFSDTARDGHFEERFTEPERLTQESPAELDSNEEHASVTVVIPKTGKEKAARPVKEKVAKEKPVKPVKEKVEKVKKERVPKKKKLSTTATIGMESDEPGMGATLDLKTLDLKNLDLKTLDLRRLNLRGLSLRKLTHWKLTHWKLTHWKLARWKLAYWKLAHRRLAHWKPVHKSFAHRRLVLKSLVPKSPAHKTFVPRKPIPDNLVLKKRLEY</sequence>
<feature type="region of interest" description="Disordered" evidence="1">
    <location>
        <begin position="547"/>
        <end position="577"/>
    </location>
</feature>
<feature type="compositionally biased region" description="Basic and acidic residues" evidence="1">
    <location>
        <begin position="547"/>
        <end position="559"/>
    </location>
</feature>
<feature type="compositionally biased region" description="Low complexity" evidence="1">
    <location>
        <begin position="396"/>
        <end position="412"/>
    </location>
</feature>
<feature type="region of interest" description="Disordered" evidence="1">
    <location>
        <begin position="1"/>
        <end position="78"/>
    </location>
</feature>